<evidence type="ECO:0000256" key="1">
    <source>
        <dbReference type="SAM" id="MobiDB-lite"/>
    </source>
</evidence>
<gene>
    <name evidence="2" type="ORF">KHLLAP_LOCUS12843</name>
</gene>
<evidence type="ECO:0000313" key="2">
    <source>
        <dbReference type="EMBL" id="CAJ2512375.1"/>
    </source>
</evidence>
<organism evidence="2 3">
    <name type="scientific">Anthostomella pinea</name>
    <dbReference type="NCBI Taxonomy" id="933095"/>
    <lineage>
        <taxon>Eukaryota</taxon>
        <taxon>Fungi</taxon>
        <taxon>Dikarya</taxon>
        <taxon>Ascomycota</taxon>
        <taxon>Pezizomycotina</taxon>
        <taxon>Sordariomycetes</taxon>
        <taxon>Xylariomycetidae</taxon>
        <taxon>Xylariales</taxon>
        <taxon>Xylariaceae</taxon>
        <taxon>Anthostomella</taxon>
    </lineage>
</organism>
<sequence length="89" mass="10379">MTKEDRSPIDFSRLKGKLRGWKSRSSNNIRPSTPARLNNPKKVHYSDSVDMYQPENDDRSKAETLADEDKDDPIFNNIIKRILDDEDDQ</sequence>
<dbReference type="Proteomes" id="UP001295740">
    <property type="component" value="Unassembled WGS sequence"/>
</dbReference>
<accession>A0AAI8VXF3</accession>
<keyword evidence="3" id="KW-1185">Reference proteome</keyword>
<comment type="caution">
    <text evidence="2">The sequence shown here is derived from an EMBL/GenBank/DDBJ whole genome shotgun (WGS) entry which is preliminary data.</text>
</comment>
<evidence type="ECO:0000313" key="3">
    <source>
        <dbReference type="Proteomes" id="UP001295740"/>
    </source>
</evidence>
<dbReference type="AlphaFoldDB" id="A0AAI8VXF3"/>
<reference evidence="2" key="1">
    <citation type="submission" date="2023-10" db="EMBL/GenBank/DDBJ databases">
        <authorList>
            <person name="Hackl T."/>
        </authorList>
    </citation>
    <scope>NUCLEOTIDE SEQUENCE</scope>
</reference>
<protein>
    <submittedName>
        <fullName evidence="2">Uu.00g053900.m01.CDS01</fullName>
    </submittedName>
</protein>
<name>A0AAI8VXF3_9PEZI</name>
<proteinExistence type="predicted"/>
<dbReference type="EMBL" id="CAUWAG010000019">
    <property type="protein sequence ID" value="CAJ2512375.1"/>
    <property type="molecule type" value="Genomic_DNA"/>
</dbReference>
<feature type="region of interest" description="Disordered" evidence="1">
    <location>
        <begin position="1"/>
        <end position="70"/>
    </location>
</feature>